<organism evidence="7 8">
    <name type="scientific">Flavivirga algicola</name>
    <dbReference type="NCBI Taxonomy" id="2729136"/>
    <lineage>
        <taxon>Bacteria</taxon>
        <taxon>Pseudomonadati</taxon>
        <taxon>Bacteroidota</taxon>
        <taxon>Flavobacteriia</taxon>
        <taxon>Flavobacteriales</taxon>
        <taxon>Flavobacteriaceae</taxon>
        <taxon>Flavivirga</taxon>
    </lineage>
</organism>
<dbReference type="InterPro" id="IPR007627">
    <property type="entry name" value="RNA_pol_sigma70_r2"/>
</dbReference>
<evidence type="ECO:0000256" key="1">
    <source>
        <dbReference type="ARBA" id="ARBA00010641"/>
    </source>
</evidence>
<reference evidence="7 8" key="1">
    <citation type="submission" date="2020-04" db="EMBL/GenBank/DDBJ databases">
        <title>A Flavivirga sp. nov.</title>
        <authorList>
            <person name="Sun X."/>
        </authorList>
    </citation>
    <scope>NUCLEOTIDE SEQUENCE [LARGE SCALE GENOMIC DNA]</scope>
    <source>
        <strain evidence="7 8">Y03</strain>
    </source>
</reference>
<dbReference type="PANTHER" id="PTHR43133:SF51">
    <property type="entry name" value="RNA POLYMERASE SIGMA FACTOR"/>
    <property type="match status" value="1"/>
</dbReference>
<accession>A0ABX1RR69</accession>
<feature type="domain" description="RNA polymerase sigma factor 70 region 4 type 2" evidence="6">
    <location>
        <begin position="126"/>
        <end position="176"/>
    </location>
</feature>
<protein>
    <submittedName>
        <fullName evidence="7">RNA polymerase sigma factor</fullName>
    </submittedName>
</protein>
<dbReference type="Proteomes" id="UP000746690">
    <property type="component" value="Unassembled WGS sequence"/>
</dbReference>
<gene>
    <name evidence="7" type="ORF">HHX25_00915</name>
</gene>
<dbReference type="CDD" id="cd06171">
    <property type="entry name" value="Sigma70_r4"/>
    <property type="match status" value="1"/>
</dbReference>
<sequence>MTPTKLNIEQLVELCKSGNQSAQLEIYNRYYKAMYNASFRIVKDSFEAEDIMQDSFLMAFTKLDSLKESKIFGAWLKRIVINNSIYHYKKKNKSKEVPLDDMLYKIEDDNNGIDSDYEFANIKAKQILNTMKSLKDNYRIALTLNLIEGYDYEEISNILNISNANCRTMISRAKDSLRTKLQVAYE</sequence>
<dbReference type="InterPro" id="IPR013324">
    <property type="entry name" value="RNA_pol_sigma_r3/r4-like"/>
</dbReference>
<dbReference type="EMBL" id="JABBHF010000001">
    <property type="protein sequence ID" value="NMH86052.1"/>
    <property type="molecule type" value="Genomic_DNA"/>
</dbReference>
<dbReference type="PANTHER" id="PTHR43133">
    <property type="entry name" value="RNA POLYMERASE ECF-TYPE SIGMA FACTO"/>
    <property type="match status" value="1"/>
</dbReference>
<dbReference type="RefSeq" id="WP_169669139.1">
    <property type="nucleotide sequence ID" value="NZ_JABBHF010000001.1"/>
</dbReference>
<evidence type="ECO:0000259" key="5">
    <source>
        <dbReference type="Pfam" id="PF04542"/>
    </source>
</evidence>
<feature type="domain" description="RNA polymerase sigma-70 region 2" evidence="5">
    <location>
        <begin position="26"/>
        <end position="92"/>
    </location>
</feature>
<dbReference type="Gene3D" id="1.10.1740.10">
    <property type="match status" value="1"/>
</dbReference>
<dbReference type="SUPFAM" id="SSF88946">
    <property type="entry name" value="Sigma2 domain of RNA polymerase sigma factors"/>
    <property type="match status" value="1"/>
</dbReference>
<evidence type="ECO:0000313" key="7">
    <source>
        <dbReference type="EMBL" id="NMH86052.1"/>
    </source>
</evidence>
<dbReference type="InterPro" id="IPR013249">
    <property type="entry name" value="RNA_pol_sigma70_r4_t2"/>
</dbReference>
<keyword evidence="3" id="KW-0731">Sigma factor</keyword>
<keyword evidence="8" id="KW-1185">Reference proteome</keyword>
<keyword evidence="4" id="KW-0804">Transcription</keyword>
<dbReference type="NCBIfam" id="TIGR02937">
    <property type="entry name" value="sigma70-ECF"/>
    <property type="match status" value="1"/>
</dbReference>
<evidence type="ECO:0000256" key="3">
    <source>
        <dbReference type="ARBA" id="ARBA00023082"/>
    </source>
</evidence>
<evidence type="ECO:0000313" key="8">
    <source>
        <dbReference type="Proteomes" id="UP000746690"/>
    </source>
</evidence>
<dbReference type="Gene3D" id="1.10.10.10">
    <property type="entry name" value="Winged helix-like DNA-binding domain superfamily/Winged helix DNA-binding domain"/>
    <property type="match status" value="1"/>
</dbReference>
<dbReference type="SUPFAM" id="SSF88659">
    <property type="entry name" value="Sigma3 and sigma4 domains of RNA polymerase sigma factors"/>
    <property type="match status" value="1"/>
</dbReference>
<comment type="similarity">
    <text evidence="1">Belongs to the sigma-70 factor family. ECF subfamily.</text>
</comment>
<evidence type="ECO:0000256" key="2">
    <source>
        <dbReference type="ARBA" id="ARBA00023015"/>
    </source>
</evidence>
<evidence type="ECO:0000259" key="6">
    <source>
        <dbReference type="Pfam" id="PF08281"/>
    </source>
</evidence>
<evidence type="ECO:0000256" key="4">
    <source>
        <dbReference type="ARBA" id="ARBA00023163"/>
    </source>
</evidence>
<keyword evidence="2" id="KW-0805">Transcription regulation</keyword>
<dbReference type="InterPro" id="IPR014284">
    <property type="entry name" value="RNA_pol_sigma-70_dom"/>
</dbReference>
<dbReference type="InterPro" id="IPR039425">
    <property type="entry name" value="RNA_pol_sigma-70-like"/>
</dbReference>
<name>A0ABX1RR69_9FLAO</name>
<dbReference type="InterPro" id="IPR036388">
    <property type="entry name" value="WH-like_DNA-bd_sf"/>
</dbReference>
<dbReference type="Pfam" id="PF04542">
    <property type="entry name" value="Sigma70_r2"/>
    <property type="match status" value="1"/>
</dbReference>
<proteinExistence type="inferred from homology"/>
<dbReference type="Pfam" id="PF08281">
    <property type="entry name" value="Sigma70_r4_2"/>
    <property type="match status" value="1"/>
</dbReference>
<comment type="caution">
    <text evidence="7">The sequence shown here is derived from an EMBL/GenBank/DDBJ whole genome shotgun (WGS) entry which is preliminary data.</text>
</comment>
<dbReference type="InterPro" id="IPR013325">
    <property type="entry name" value="RNA_pol_sigma_r2"/>
</dbReference>